<evidence type="ECO:0000313" key="3">
    <source>
        <dbReference type="Proteomes" id="UP000283497"/>
    </source>
</evidence>
<dbReference type="AlphaFoldDB" id="A0A415UDI9"/>
<evidence type="ECO:0000313" key="4">
    <source>
        <dbReference type="Proteomes" id="UP000283700"/>
    </source>
</evidence>
<dbReference type="RefSeq" id="WP_118315052.1">
    <property type="nucleotide sequence ID" value="NZ_QRNJ01000064.1"/>
</dbReference>
<comment type="caution">
    <text evidence="2">The sequence shown here is derived from an EMBL/GenBank/DDBJ whole genome shotgun (WGS) entry which is preliminary data.</text>
</comment>
<dbReference type="EMBL" id="QRNJ01000064">
    <property type="protein sequence ID" value="RHK35462.1"/>
    <property type="molecule type" value="Genomic_DNA"/>
</dbReference>
<evidence type="ECO:0000313" key="2">
    <source>
        <dbReference type="EMBL" id="RHN16188.1"/>
    </source>
</evidence>
<sequence>MQNFEFRKHMVVETNFKDNGGKKEGESSIDFSGDVAVPKGENNKIVIFRQEFKLGKPGESVYMCLKTHTVFEYTGNKTEADLVKAQEECYPVAVRKLYETIKNVTEAYGMPIIPLPQHQ</sequence>
<reference evidence="3 4" key="1">
    <citation type="submission" date="2018-08" db="EMBL/GenBank/DDBJ databases">
        <title>A genome reference for cultivated species of the human gut microbiota.</title>
        <authorList>
            <person name="Zou Y."/>
            <person name="Xue W."/>
            <person name="Luo G."/>
        </authorList>
    </citation>
    <scope>NUCLEOTIDE SEQUENCE [LARGE SCALE GENOMIC DNA]</scope>
    <source>
        <strain evidence="2 4">AF31-17AC</strain>
        <strain evidence="1 3">AF45-14BH</strain>
    </source>
</reference>
<organism evidence="2 4">
    <name type="scientific">Anaerobutyricum hallii</name>
    <dbReference type="NCBI Taxonomy" id="39488"/>
    <lineage>
        <taxon>Bacteria</taxon>
        <taxon>Bacillati</taxon>
        <taxon>Bacillota</taxon>
        <taxon>Clostridia</taxon>
        <taxon>Lachnospirales</taxon>
        <taxon>Lachnospiraceae</taxon>
        <taxon>Anaerobutyricum</taxon>
    </lineage>
</organism>
<proteinExistence type="predicted"/>
<name>A0A415UDI9_9FIRM</name>
<accession>A0A415UDI9</accession>
<dbReference type="EMBL" id="QRQO01000006">
    <property type="protein sequence ID" value="RHN16188.1"/>
    <property type="molecule type" value="Genomic_DNA"/>
</dbReference>
<dbReference type="Proteomes" id="UP000283700">
    <property type="component" value="Unassembled WGS sequence"/>
</dbReference>
<gene>
    <name evidence="1" type="ORF">DW068_13590</name>
    <name evidence="2" type="ORF">DWZ29_03525</name>
</gene>
<evidence type="ECO:0000313" key="1">
    <source>
        <dbReference type="EMBL" id="RHK35462.1"/>
    </source>
</evidence>
<protein>
    <submittedName>
        <fullName evidence="2">Uncharacterized protein</fullName>
    </submittedName>
</protein>
<dbReference type="Proteomes" id="UP000283497">
    <property type="component" value="Unassembled WGS sequence"/>
</dbReference>